<dbReference type="Proteomes" id="UP000306602">
    <property type="component" value="Unassembled WGS sequence"/>
</dbReference>
<organism evidence="2 3">
    <name type="scientific">Aliishimia ponticola</name>
    <dbReference type="NCBI Taxonomy" id="2499833"/>
    <lineage>
        <taxon>Bacteria</taxon>
        <taxon>Pseudomonadati</taxon>
        <taxon>Pseudomonadota</taxon>
        <taxon>Alphaproteobacteria</taxon>
        <taxon>Rhodobacterales</taxon>
        <taxon>Paracoccaceae</taxon>
        <taxon>Aliishimia</taxon>
    </lineage>
</organism>
<evidence type="ECO:0000313" key="2">
    <source>
        <dbReference type="EMBL" id="THH35690.1"/>
    </source>
</evidence>
<sequence>MTRILATVLSVGLAAPVWAASDAEKEAQCALQAQLMGKVQQARLDRVRKNKAVETLVSENPQWPEGISSALPAVVEYVYSLKMRDLRNTDLEADTKITCIENFEQIQALRNNVSN</sequence>
<evidence type="ECO:0000313" key="3">
    <source>
        <dbReference type="Proteomes" id="UP000306602"/>
    </source>
</evidence>
<dbReference type="OrthoDB" id="7726473at2"/>
<keyword evidence="3" id="KW-1185">Reference proteome</keyword>
<dbReference type="RefSeq" id="WP_136463159.1">
    <property type="nucleotide sequence ID" value="NZ_SRKY01000003.1"/>
</dbReference>
<name>A0A4S4NHW3_9RHOB</name>
<proteinExistence type="predicted"/>
<protein>
    <submittedName>
        <fullName evidence="2">Uncharacterized protein</fullName>
    </submittedName>
</protein>
<feature type="chain" id="PRO_5020905451" evidence="1">
    <location>
        <begin position="20"/>
        <end position="115"/>
    </location>
</feature>
<reference evidence="2 3" key="1">
    <citation type="submission" date="2019-04" db="EMBL/GenBank/DDBJ databases">
        <title>Shimia ponticola sp. nov., isolated from seawater.</title>
        <authorList>
            <person name="Kim Y.-O."/>
            <person name="Yoon J.-H."/>
        </authorList>
    </citation>
    <scope>NUCLEOTIDE SEQUENCE [LARGE SCALE GENOMIC DNA]</scope>
    <source>
        <strain evidence="2 3">MYP11</strain>
    </source>
</reference>
<keyword evidence="1" id="KW-0732">Signal</keyword>
<feature type="signal peptide" evidence="1">
    <location>
        <begin position="1"/>
        <end position="19"/>
    </location>
</feature>
<evidence type="ECO:0000256" key="1">
    <source>
        <dbReference type="SAM" id="SignalP"/>
    </source>
</evidence>
<gene>
    <name evidence="2" type="ORF">E4Z66_11405</name>
</gene>
<dbReference type="AlphaFoldDB" id="A0A4S4NHW3"/>
<accession>A0A4S4NHW3</accession>
<dbReference type="EMBL" id="SRKY01000003">
    <property type="protein sequence ID" value="THH35690.1"/>
    <property type="molecule type" value="Genomic_DNA"/>
</dbReference>
<comment type="caution">
    <text evidence="2">The sequence shown here is derived from an EMBL/GenBank/DDBJ whole genome shotgun (WGS) entry which is preliminary data.</text>
</comment>